<accession>A0AAD8IWP5</accession>
<keyword evidence="2" id="KW-1185">Reference proteome</keyword>
<name>A0AAD8IWP5_9APIA</name>
<proteinExistence type="predicted"/>
<reference evidence="1" key="2">
    <citation type="submission" date="2023-05" db="EMBL/GenBank/DDBJ databases">
        <authorList>
            <person name="Schelkunov M.I."/>
        </authorList>
    </citation>
    <scope>NUCLEOTIDE SEQUENCE</scope>
    <source>
        <strain evidence="1">Hsosn_3</strain>
        <tissue evidence="1">Leaf</tissue>
    </source>
</reference>
<comment type="caution">
    <text evidence="1">The sequence shown here is derived from an EMBL/GenBank/DDBJ whole genome shotgun (WGS) entry which is preliminary data.</text>
</comment>
<dbReference type="EMBL" id="JAUIZM010000003">
    <property type="protein sequence ID" value="KAK1392633.1"/>
    <property type="molecule type" value="Genomic_DNA"/>
</dbReference>
<protein>
    <submittedName>
        <fullName evidence="1">Uncharacterized protein</fullName>
    </submittedName>
</protein>
<evidence type="ECO:0000313" key="2">
    <source>
        <dbReference type="Proteomes" id="UP001237642"/>
    </source>
</evidence>
<gene>
    <name evidence="1" type="ORF">POM88_011689</name>
</gene>
<dbReference type="AlphaFoldDB" id="A0AAD8IWP5"/>
<sequence>MYPYSSSEFSRTGYKSCYLTWNSNDSEDMGFYAEPLSYCQENSFYKSSFHDYRDGEDDVPERAYLGYQDLTPSHNASESAILLGDYFSHFAWDKYKISEGYDAFDDRFNGLEMIKDSSDLVGWNERWMRTMVQLNSSQNIATVGNHGMRWDYMRNFLATSMKC</sequence>
<evidence type="ECO:0000313" key="1">
    <source>
        <dbReference type="EMBL" id="KAK1392633.1"/>
    </source>
</evidence>
<reference evidence="1" key="1">
    <citation type="submission" date="2023-02" db="EMBL/GenBank/DDBJ databases">
        <title>Genome of toxic invasive species Heracleum sosnowskyi carries increased number of genes despite the absence of recent whole-genome duplications.</title>
        <authorList>
            <person name="Schelkunov M."/>
            <person name="Shtratnikova V."/>
            <person name="Makarenko M."/>
            <person name="Klepikova A."/>
            <person name="Omelchenko D."/>
            <person name="Novikova G."/>
            <person name="Obukhova E."/>
            <person name="Bogdanov V."/>
            <person name="Penin A."/>
            <person name="Logacheva M."/>
        </authorList>
    </citation>
    <scope>NUCLEOTIDE SEQUENCE</scope>
    <source>
        <strain evidence="1">Hsosn_3</strain>
        <tissue evidence="1">Leaf</tissue>
    </source>
</reference>
<organism evidence="1 2">
    <name type="scientific">Heracleum sosnowskyi</name>
    <dbReference type="NCBI Taxonomy" id="360622"/>
    <lineage>
        <taxon>Eukaryota</taxon>
        <taxon>Viridiplantae</taxon>
        <taxon>Streptophyta</taxon>
        <taxon>Embryophyta</taxon>
        <taxon>Tracheophyta</taxon>
        <taxon>Spermatophyta</taxon>
        <taxon>Magnoliopsida</taxon>
        <taxon>eudicotyledons</taxon>
        <taxon>Gunneridae</taxon>
        <taxon>Pentapetalae</taxon>
        <taxon>asterids</taxon>
        <taxon>campanulids</taxon>
        <taxon>Apiales</taxon>
        <taxon>Apiaceae</taxon>
        <taxon>Apioideae</taxon>
        <taxon>apioid superclade</taxon>
        <taxon>Tordylieae</taxon>
        <taxon>Tordyliinae</taxon>
        <taxon>Heracleum</taxon>
    </lineage>
</organism>
<dbReference type="Proteomes" id="UP001237642">
    <property type="component" value="Unassembled WGS sequence"/>
</dbReference>